<feature type="domain" description="RNase H type-1" evidence="1">
    <location>
        <begin position="56"/>
        <end position="98"/>
    </location>
</feature>
<dbReference type="Proteomes" id="UP001431783">
    <property type="component" value="Unassembled WGS sequence"/>
</dbReference>
<dbReference type="Gene3D" id="3.30.420.10">
    <property type="entry name" value="Ribonuclease H-like superfamily/Ribonuclease H"/>
    <property type="match status" value="1"/>
</dbReference>
<protein>
    <recommendedName>
        <fullName evidence="1">RNase H type-1 domain-containing protein</fullName>
    </recommendedName>
</protein>
<dbReference type="SUPFAM" id="SSF53098">
    <property type="entry name" value="Ribonuclease H-like"/>
    <property type="match status" value="1"/>
</dbReference>
<name>A0AAW1TTN3_9CUCU</name>
<gene>
    <name evidence="2" type="ORF">WA026_011441</name>
</gene>
<proteinExistence type="predicted"/>
<accession>A0AAW1TTN3</accession>
<dbReference type="InterPro" id="IPR012337">
    <property type="entry name" value="RNaseH-like_sf"/>
</dbReference>
<comment type="caution">
    <text evidence="2">The sequence shown here is derived from an EMBL/GenBank/DDBJ whole genome shotgun (WGS) entry which is preliminary data.</text>
</comment>
<dbReference type="GO" id="GO:0003676">
    <property type="term" value="F:nucleic acid binding"/>
    <property type="evidence" value="ECO:0007669"/>
    <property type="project" value="InterPro"/>
</dbReference>
<dbReference type="GO" id="GO:0004523">
    <property type="term" value="F:RNA-DNA hybrid ribonuclease activity"/>
    <property type="evidence" value="ECO:0007669"/>
    <property type="project" value="InterPro"/>
</dbReference>
<dbReference type="Pfam" id="PF00075">
    <property type="entry name" value="RNase_H"/>
    <property type="match status" value="1"/>
</dbReference>
<keyword evidence="3" id="KW-1185">Reference proteome</keyword>
<reference evidence="2 3" key="1">
    <citation type="submission" date="2023-03" db="EMBL/GenBank/DDBJ databases">
        <title>Genome insight into feeding habits of ladybird beetles.</title>
        <authorList>
            <person name="Li H.-S."/>
            <person name="Huang Y.-H."/>
            <person name="Pang H."/>
        </authorList>
    </citation>
    <scope>NUCLEOTIDE SEQUENCE [LARGE SCALE GENOMIC DNA]</scope>
    <source>
        <strain evidence="2">SYSU_2023b</strain>
        <tissue evidence="2">Whole body</tissue>
    </source>
</reference>
<organism evidence="2 3">
    <name type="scientific">Henosepilachna vigintioctopunctata</name>
    <dbReference type="NCBI Taxonomy" id="420089"/>
    <lineage>
        <taxon>Eukaryota</taxon>
        <taxon>Metazoa</taxon>
        <taxon>Ecdysozoa</taxon>
        <taxon>Arthropoda</taxon>
        <taxon>Hexapoda</taxon>
        <taxon>Insecta</taxon>
        <taxon>Pterygota</taxon>
        <taxon>Neoptera</taxon>
        <taxon>Endopterygota</taxon>
        <taxon>Coleoptera</taxon>
        <taxon>Polyphaga</taxon>
        <taxon>Cucujiformia</taxon>
        <taxon>Coccinelloidea</taxon>
        <taxon>Coccinellidae</taxon>
        <taxon>Epilachninae</taxon>
        <taxon>Epilachnini</taxon>
        <taxon>Henosepilachna</taxon>
    </lineage>
</organism>
<evidence type="ECO:0000313" key="2">
    <source>
        <dbReference type="EMBL" id="KAK9871160.1"/>
    </source>
</evidence>
<dbReference type="InterPro" id="IPR002156">
    <property type="entry name" value="RNaseH_domain"/>
</dbReference>
<dbReference type="EMBL" id="JARQZJ010000005">
    <property type="protein sequence ID" value="KAK9871160.1"/>
    <property type="molecule type" value="Genomic_DNA"/>
</dbReference>
<sequence>MEWISDVDNHYFSDDETIFPHITVFGIPTQCSIFTGEVTLTDSLSGLITLQQLYSENIVVQQLREELYKLQTQQYSVNFIWIPSHVGISGNEKADELAN</sequence>
<dbReference type="InterPro" id="IPR036397">
    <property type="entry name" value="RNaseH_sf"/>
</dbReference>
<evidence type="ECO:0000259" key="1">
    <source>
        <dbReference type="Pfam" id="PF00075"/>
    </source>
</evidence>
<evidence type="ECO:0000313" key="3">
    <source>
        <dbReference type="Proteomes" id="UP001431783"/>
    </source>
</evidence>
<dbReference type="AlphaFoldDB" id="A0AAW1TTN3"/>